<dbReference type="AlphaFoldDB" id="A0AAQ3WQX8"/>
<dbReference type="PANTHER" id="PTHR33116">
    <property type="entry name" value="REVERSE TRANSCRIPTASE ZINC-BINDING DOMAIN-CONTAINING PROTEIN-RELATED-RELATED"/>
    <property type="match status" value="1"/>
</dbReference>
<dbReference type="PANTHER" id="PTHR33116:SF87">
    <property type="entry name" value="OS01G0158850 PROTEIN"/>
    <property type="match status" value="1"/>
</dbReference>
<organism evidence="1 2">
    <name type="scientific">Paspalum notatum var. saurae</name>
    <dbReference type="NCBI Taxonomy" id="547442"/>
    <lineage>
        <taxon>Eukaryota</taxon>
        <taxon>Viridiplantae</taxon>
        <taxon>Streptophyta</taxon>
        <taxon>Embryophyta</taxon>
        <taxon>Tracheophyta</taxon>
        <taxon>Spermatophyta</taxon>
        <taxon>Magnoliopsida</taxon>
        <taxon>Liliopsida</taxon>
        <taxon>Poales</taxon>
        <taxon>Poaceae</taxon>
        <taxon>PACMAD clade</taxon>
        <taxon>Panicoideae</taxon>
        <taxon>Andropogonodae</taxon>
        <taxon>Paspaleae</taxon>
        <taxon>Paspalinae</taxon>
        <taxon>Paspalum</taxon>
    </lineage>
</organism>
<evidence type="ECO:0000313" key="1">
    <source>
        <dbReference type="EMBL" id="WVZ70176.1"/>
    </source>
</evidence>
<name>A0AAQ3WQX8_PASNO</name>
<evidence type="ECO:0000313" key="2">
    <source>
        <dbReference type="Proteomes" id="UP001341281"/>
    </source>
</evidence>
<gene>
    <name evidence="1" type="ORF">U9M48_018862</name>
</gene>
<proteinExistence type="predicted"/>
<protein>
    <submittedName>
        <fullName evidence="1">Uncharacterized protein</fullName>
    </submittedName>
</protein>
<sequence>MDASELVLFLNHDLEQAKNLKMLLCVFEQLSGLKINFHKSELFCFGQAKQEEEEYSKLFGCKLDSFPFRYLGIPMHFRKLGNRDWKSVLERFEKRLSGWKGKLLSVGGRLVLINSVLSSLPMFMLSFFEVPRGVLKKMDYYRSRFYWQDDQHKKKYRLARWDIMCQTKEQGGLGILNLDVHNKSLLSKWIFRLCNEDGMWQQLI</sequence>
<accession>A0AAQ3WQX8</accession>
<dbReference type="EMBL" id="CP144748">
    <property type="protein sequence ID" value="WVZ70176.1"/>
    <property type="molecule type" value="Genomic_DNA"/>
</dbReference>
<keyword evidence="2" id="KW-1185">Reference proteome</keyword>
<reference evidence="1 2" key="1">
    <citation type="submission" date="2024-02" db="EMBL/GenBank/DDBJ databases">
        <title>High-quality chromosome-scale genome assembly of Pensacola bahiagrass (Paspalum notatum Flugge var. saurae).</title>
        <authorList>
            <person name="Vega J.M."/>
            <person name="Podio M."/>
            <person name="Orjuela J."/>
            <person name="Siena L.A."/>
            <person name="Pessino S.C."/>
            <person name="Combes M.C."/>
            <person name="Mariac C."/>
            <person name="Albertini E."/>
            <person name="Pupilli F."/>
            <person name="Ortiz J.P.A."/>
            <person name="Leblanc O."/>
        </authorList>
    </citation>
    <scope>NUCLEOTIDE SEQUENCE [LARGE SCALE GENOMIC DNA]</scope>
    <source>
        <strain evidence="1">R1</strain>
        <tissue evidence="1">Leaf</tissue>
    </source>
</reference>
<dbReference type="Proteomes" id="UP001341281">
    <property type="component" value="Chromosome 04"/>
</dbReference>